<sequence length="133" mass="15852">MIKEIVDQWNANKHKLEKWFRKTKLKEYDSYLKIVSAIFTYVISEYDVENIHVIDDGDWSGTKIFIIPKKDVYQPGIEDYLMTHIYYGSCSGCDTLLNIIDFYEEDYPNEEQVKQLMTLSLHLIQRMKPLCEQ</sequence>
<reference evidence="1" key="1">
    <citation type="journal article" date="2021" name="Proc. Natl. Acad. Sci. U.S.A.">
        <title>A Catalog of Tens of Thousands of Viruses from Human Metagenomes Reveals Hidden Associations with Chronic Diseases.</title>
        <authorList>
            <person name="Tisza M.J."/>
            <person name="Buck C.B."/>
        </authorList>
    </citation>
    <scope>NUCLEOTIDE SEQUENCE</scope>
    <source>
        <strain evidence="1">CtsK93</strain>
    </source>
</reference>
<name>A0A8S5PJN0_9CAUD</name>
<protein>
    <submittedName>
        <fullName evidence="1">Uncharacterized protein</fullName>
    </submittedName>
</protein>
<dbReference type="EMBL" id="BK015446">
    <property type="protein sequence ID" value="DAE07114.1"/>
    <property type="molecule type" value="Genomic_DNA"/>
</dbReference>
<accession>A0A8S5PJN0</accession>
<organism evidence="1">
    <name type="scientific">Myoviridae sp. ctsK93</name>
    <dbReference type="NCBI Taxonomy" id="2825190"/>
    <lineage>
        <taxon>Viruses</taxon>
        <taxon>Duplodnaviria</taxon>
        <taxon>Heunggongvirae</taxon>
        <taxon>Uroviricota</taxon>
        <taxon>Caudoviricetes</taxon>
    </lineage>
</organism>
<proteinExistence type="predicted"/>
<evidence type="ECO:0000313" key="1">
    <source>
        <dbReference type="EMBL" id="DAE07114.1"/>
    </source>
</evidence>